<accession>D1AHK7</accession>
<protein>
    <recommendedName>
        <fullName evidence="1">DUF4431 domain-containing protein</fullName>
    </recommendedName>
</protein>
<dbReference type="STRING" id="526218.Sterm_1377"/>
<reference evidence="2 3" key="2">
    <citation type="journal article" date="2010" name="Stand. Genomic Sci.">
        <title>Complete genome sequence of Sebaldella termitidis type strain (NCTC 11300).</title>
        <authorList>
            <person name="Harmon-Smith M."/>
            <person name="Celia L."/>
            <person name="Chertkov O."/>
            <person name="Lapidus A."/>
            <person name="Copeland A."/>
            <person name="Glavina Del Rio T."/>
            <person name="Nolan M."/>
            <person name="Lucas S."/>
            <person name="Tice H."/>
            <person name="Cheng J.F."/>
            <person name="Han C."/>
            <person name="Detter J.C."/>
            <person name="Bruce D."/>
            <person name="Goodwin L."/>
            <person name="Pitluck S."/>
            <person name="Pati A."/>
            <person name="Liolios K."/>
            <person name="Ivanova N."/>
            <person name="Mavromatis K."/>
            <person name="Mikhailova N."/>
            <person name="Chen A."/>
            <person name="Palaniappan K."/>
            <person name="Land M."/>
            <person name="Hauser L."/>
            <person name="Chang Y.J."/>
            <person name="Jeffries C.D."/>
            <person name="Brettin T."/>
            <person name="Goker M."/>
            <person name="Beck B."/>
            <person name="Bristow J."/>
            <person name="Eisen J.A."/>
            <person name="Markowitz V."/>
            <person name="Hugenholtz P."/>
            <person name="Kyrpides N.C."/>
            <person name="Klenk H.P."/>
            <person name="Chen F."/>
        </authorList>
    </citation>
    <scope>NUCLEOTIDE SEQUENCE [LARGE SCALE GENOMIC DNA]</scope>
    <source>
        <strain evidence="3">ATCC 33386 / NCTC 11300</strain>
    </source>
</reference>
<name>D1AHK7_SEBTE</name>
<dbReference type="AlphaFoldDB" id="D1AHK7"/>
<reference evidence="3" key="1">
    <citation type="submission" date="2009-09" db="EMBL/GenBank/DDBJ databases">
        <title>The complete chromosome of Sebaldella termitidis ATCC 33386.</title>
        <authorList>
            <consortium name="US DOE Joint Genome Institute (JGI-PGF)"/>
            <person name="Lucas S."/>
            <person name="Copeland A."/>
            <person name="Lapidus A."/>
            <person name="Glavina del Rio T."/>
            <person name="Dalin E."/>
            <person name="Tice H."/>
            <person name="Bruce D."/>
            <person name="Goodwin L."/>
            <person name="Pitluck S."/>
            <person name="Kyrpides N."/>
            <person name="Mavromatis K."/>
            <person name="Ivanova N."/>
            <person name="Mikhailova N."/>
            <person name="Sims D."/>
            <person name="Meincke L."/>
            <person name="Brettin T."/>
            <person name="Detter J.C."/>
            <person name="Han C."/>
            <person name="Larimer F."/>
            <person name="Land M."/>
            <person name="Hauser L."/>
            <person name="Markowitz V."/>
            <person name="Cheng J.F."/>
            <person name="Hugenholtz P."/>
            <person name="Woyke T."/>
            <person name="Wu D."/>
            <person name="Eisen J.A."/>
        </authorList>
    </citation>
    <scope>NUCLEOTIDE SEQUENCE [LARGE SCALE GENOMIC DNA]</scope>
    <source>
        <strain evidence="3">ATCC 33386 / NCTC 11300</strain>
    </source>
</reference>
<evidence type="ECO:0000259" key="1">
    <source>
        <dbReference type="Pfam" id="PF14485"/>
    </source>
</evidence>
<gene>
    <name evidence="2" type="ordered locus">Sterm_1377</name>
</gene>
<dbReference type="RefSeq" id="WP_012860837.1">
    <property type="nucleotide sequence ID" value="NC_013517.1"/>
</dbReference>
<proteinExistence type="predicted"/>
<dbReference type="KEGG" id="str:Sterm_1377"/>
<feature type="domain" description="DUF4431" evidence="1">
    <location>
        <begin position="90"/>
        <end position="135"/>
    </location>
</feature>
<evidence type="ECO:0000313" key="3">
    <source>
        <dbReference type="Proteomes" id="UP000000845"/>
    </source>
</evidence>
<evidence type="ECO:0000313" key="2">
    <source>
        <dbReference type="EMBL" id="ACZ08241.1"/>
    </source>
</evidence>
<keyword evidence="3" id="KW-1185">Reference proteome</keyword>
<sequence>MKKVILSLLVLLSVISVSERAVYYYGVNDTVILGKLVREKIKNPAGYNRNAVIYPYFIVFENPVDVKKTSDTEIRNRYEIFDPVYNVSRIQLNFDSAKIEPDQLTGKTVRVTGFLLHSNSRYHYTEIILDVDKIEAVAE</sequence>
<dbReference type="HOGENOM" id="CLU_1843716_0_0_0"/>
<dbReference type="EMBL" id="CP001739">
    <property type="protein sequence ID" value="ACZ08241.1"/>
    <property type="molecule type" value="Genomic_DNA"/>
</dbReference>
<dbReference type="InterPro" id="IPR027826">
    <property type="entry name" value="DUF4431"/>
</dbReference>
<dbReference type="Proteomes" id="UP000000845">
    <property type="component" value="Chromosome"/>
</dbReference>
<dbReference type="Pfam" id="PF14485">
    <property type="entry name" value="DUF4431"/>
    <property type="match status" value="1"/>
</dbReference>
<organism evidence="2 3">
    <name type="scientific">Sebaldella termitidis (strain ATCC 33386 / NCTC 11300)</name>
    <dbReference type="NCBI Taxonomy" id="526218"/>
    <lineage>
        <taxon>Bacteria</taxon>
        <taxon>Fusobacteriati</taxon>
        <taxon>Fusobacteriota</taxon>
        <taxon>Fusobacteriia</taxon>
        <taxon>Fusobacteriales</taxon>
        <taxon>Leptotrichiaceae</taxon>
        <taxon>Sebaldella</taxon>
    </lineage>
</organism>